<evidence type="ECO:0000313" key="9">
    <source>
        <dbReference type="Proteomes" id="UP001642483"/>
    </source>
</evidence>
<evidence type="ECO:0000256" key="4">
    <source>
        <dbReference type="ARBA" id="ARBA00023180"/>
    </source>
</evidence>
<dbReference type="PANTHER" id="PTHR19325:SF567">
    <property type="entry name" value="SUSHI, VON WILLEBRAND FACTOR TYPE A, EGF AND PENTRAXIN DOMAIN-CONTAINING PROTEIN 1-LIKE"/>
    <property type="match status" value="1"/>
</dbReference>
<dbReference type="Gene3D" id="2.10.70.10">
    <property type="entry name" value="Complement Module, domain 1"/>
    <property type="match status" value="10"/>
</dbReference>
<organism evidence="8 9">
    <name type="scientific">Clavelina lepadiformis</name>
    <name type="common">Light-bulb sea squirt</name>
    <name type="synonym">Ascidia lepadiformis</name>
    <dbReference type="NCBI Taxonomy" id="159417"/>
    <lineage>
        <taxon>Eukaryota</taxon>
        <taxon>Metazoa</taxon>
        <taxon>Chordata</taxon>
        <taxon>Tunicata</taxon>
        <taxon>Ascidiacea</taxon>
        <taxon>Aplousobranchia</taxon>
        <taxon>Clavelinidae</taxon>
        <taxon>Clavelina</taxon>
    </lineage>
</organism>
<keyword evidence="2" id="KW-0677">Repeat</keyword>
<dbReference type="PROSITE" id="PS50923">
    <property type="entry name" value="SUSHI"/>
    <property type="match status" value="7"/>
</dbReference>
<dbReference type="InterPro" id="IPR000436">
    <property type="entry name" value="Sushi_SCR_CCP_dom"/>
</dbReference>
<dbReference type="CDD" id="cd00033">
    <property type="entry name" value="CCP"/>
    <property type="match status" value="9"/>
</dbReference>
<feature type="domain" description="Sushi" evidence="7">
    <location>
        <begin position="95"/>
        <end position="174"/>
    </location>
</feature>
<dbReference type="Pfam" id="PF00084">
    <property type="entry name" value="Sushi"/>
    <property type="match status" value="8"/>
</dbReference>
<evidence type="ECO:0000256" key="2">
    <source>
        <dbReference type="ARBA" id="ARBA00022737"/>
    </source>
</evidence>
<keyword evidence="1 5" id="KW-0768">Sushi</keyword>
<name>A0ABP0G4A8_CLALP</name>
<evidence type="ECO:0000256" key="5">
    <source>
        <dbReference type="PROSITE-ProRule" id="PRU00302"/>
    </source>
</evidence>
<evidence type="ECO:0000256" key="6">
    <source>
        <dbReference type="SAM" id="SignalP"/>
    </source>
</evidence>
<keyword evidence="6" id="KW-0732">Signal</keyword>
<dbReference type="EMBL" id="CAWYQH010000102">
    <property type="protein sequence ID" value="CAK8686681.1"/>
    <property type="molecule type" value="Genomic_DNA"/>
</dbReference>
<feature type="disulfide bond" evidence="5">
    <location>
        <begin position="240"/>
        <end position="283"/>
    </location>
</feature>
<dbReference type="SUPFAM" id="SSF57535">
    <property type="entry name" value="Complement control module/SCR domain"/>
    <property type="match status" value="10"/>
</dbReference>
<keyword evidence="3 5" id="KW-1015">Disulfide bond</keyword>
<feature type="domain" description="Sushi" evidence="7">
    <location>
        <begin position="375"/>
        <end position="438"/>
    </location>
</feature>
<feature type="disulfide bond" evidence="5">
    <location>
        <begin position="637"/>
        <end position="680"/>
    </location>
</feature>
<gene>
    <name evidence="8" type="ORF">CVLEPA_LOCUS18609</name>
</gene>
<dbReference type="PANTHER" id="PTHR19325">
    <property type="entry name" value="COMPLEMENT COMPONENT-RELATED SUSHI DOMAIN-CONTAINING"/>
    <property type="match status" value="1"/>
</dbReference>
<evidence type="ECO:0000256" key="3">
    <source>
        <dbReference type="ARBA" id="ARBA00023157"/>
    </source>
</evidence>
<proteinExistence type="predicted"/>
<keyword evidence="4" id="KW-0325">Glycoprotein</keyword>
<dbReference type="InterPro" id="IPR050350">
    <property type="entry name" value="Compl-Cell_Adhes-Reg"/>
</dbReference>
<feature type="domain" description="Sushi" evidence="7">
    <location>
        <begin position="510"/>
        <end position="574"/>
    </location>
</feature>
<dbReference type="SMART" id="SM00032">
    <property type="entry name" value="CCP"/>
    <property type="match status" value="10"/>
</dbReference>
<reference evidence="8 9" key="1">
    <citation type="submission" date="2024-02" db="EMBL/GenBank/DDBJ databases">
        <authorList>
            <person name="Daric V."/>
            <person name="Darras S."/>
        </authorList>
    </citation>
    <scope>NUCLEOTIDE SEQUENCE [LARGE SCALE GENOMIC DNA]</scope>
</reference>
<feature type="chain" id="PRO_5046806209" description="Sushi domain-containing protein" evidence="6">
    <location>
        <begin position="22"/>
        <end position="702"/>
    </location>
</feature>
<evidence type="ECO:0000256" key="1">
    <source>
        <dbReference type="ARBA" id="ARBA00022659"/>
    </source>
</evidence>
<protein>
    <recommendedName>
        <fullName evidence="7">Sushi domain-containing protein</fullName>
    </recommendedName>
</protein>
<comment type="caution">
    <text evidence="5">Lacks conserved residue(s) required for the propagation of feature annotation.</text>
</comment>
<feature type="signal peptide" evidence="6">
    <location>
        <begin position="1"/>
        <end position="21"/>
    </location>
</feature>
<accession>A0ABP0G4A8</accession>
<dbReference type="Proteomes" id="UP001642483">
    <property type="component" value="Unassembled WGS sequence"/>
</dbReference>
<dbReference type="InterPro" id="IPR035976">
    <property type="entry name" value="Sushi/SCR/CCP_sf"/>
</dbReference>
<sequence>MSSNWRTYSFLLILVSSHTKAQDCNNPPSVANASIFPTSTREGSQARYFCDPGYYTSDVTLIQCIRGEWISLEEQPSSLVSQYELIFPTCIEPTDGCGSPPLLINSIIEPNGDRKSAWSIRTAQIQKYDIDDKIIYSCIGGYYLNAPAGAVSTCLVRNRWSLNESASNFPICVPDCGNPPQATNATIRVFSTIEGSVAHYICNEGLSTNDVTTSTCRRNGNVVSWDLVQLPRCTNPENGCGNPPMINNAYAMRIHPYKEGDIVTYHCFQDYELDAPSGFHVVCRQNKWINESELPILPFCRRVCLSLPTLPPGGVLLVNETLRNKDGISFSNGVEHDFGCKPGYRLVRDATLTCVEGGWKWRVNGKPAEPPLCYRDCGPPPEVANATLNALATVETWAIDYVCNPGLSSSSSKTIVCDSNGKWVSQYQEAETFPICTLPSLGCKSEGCGDPPVLKNGWFSFVGSHYNDTVTYGCNFGFEISAPNGTTSTCLPGNTWRLNPWSEIFPSCNTGCVQPPPEATFDLEIVDEPFRDTFGFGFGSIVTYSCKQGSTLIGSTTIICSNGMWLPDLPTCVRNCSAPPQVPNTQIRQTLNSEAQSYEYICDLGFSTIDNTITNCLDDGTWSLTRLPRCTAPEKGCGSPAPFQNGKFSGEAPFAEGAFITYRCKDDFRMVAPNGVVSTCQAGNKWSLELNPGNFPECRLGI</sequence>
<comment type="caution">
    <text evidence="8">The sequence shown here is derived from an EMBL/GenBank/DDBJ whole genome shotgun (WGS) entry which is preliminary data.</text>
</comment>
<feature type="domain" description="Sushi" evidence="7">
    <location>
        <begin position="575"/>
        <end position="632"/>
    </location>
</feature>
<feature type="domain" description="Sushi" evidence="7">
    <location>
        <begin position="22"/>
        <end position="92"/>
    </location>
</feature>
<feature type="domain" description="Sushi" evidence="7">
    <location>
        <begin position="238"/>
        <end position="302"/>
    </location>
</feature>
<evidence type="ECO:0000313" key="8">
    <source>
        <dbReference type="EMBL" id="CAK8686681.1"/>
    </source>
</evidence>
<evidence type="ECO:0000259" key="7">
    <source>
        <dbReference type="PROSITE" id="PS50923"/>
    </source>
</evidence>
<feature type="domain" description="Sushi" evidence="7">
    <location>
        <begin position="635"/>
        <end position="700"/>
    </location>
</feature>
<keyword evidence="9" id="KW-1185">Reference proteome</keyword>